<dbReference type="RefSeq" id="WP_274270434.1">
    <property type="nucleotide sequence ID" value="NZ_JAOSLC020000003.1"/>
</dbReference>
<dbReference type="InterPro" id="IPR012336">
    <property type="entry name" value="Thioredoxin-like_fold"/>
</dbReference>
<gene>
    <name evidence="2" type="ORF">N5A56_012030</name>
</gene>
<dbReference type="Gene3D" id="3.40.30.10">
    <property type="entry name" value="Glutaredoxin"/>
    <property type="match status" value="1"/>
</dbReference>
<dbReference type="Proteomes" id="UP001151478">
    <property type="component" value="Unassembled WGS sequence"/>
</dbReference>
<evidence type="ECO:0000313" key="3">
    <source>
        <dbReference type="Proteomes" id="UP001151478"/>
    </source>
</evidence>
<protein>
    <submittedName>
        <fullName evidence="2">DUF255 domain-containing protein</fullName>
    </submittedName>
</protein>
<comment type="caution">
    <text evidence="2">The sequence shown here is derived from an EMBL/GenBank/DDBJ whole genome shotgun (WGS) entry which is preliminary data.</text>
</comment>
<evidence type="ECO:0000259" key="1">
    <source>
        <dbReference type="Pfam" id="PF13098"/>
    </source>
</evidence>
<dbReference type="InterPro" id="IPR036249">
    <property type="entry name" value="Thioredoxin-like_sf"/>
</dbReference>
<reference evidence="2" key="1">
    <citation type="submission" date="2023-02" db="EMBL/GenBank/DDBJ databases">
        <title>Polaribacter ponticola sp. nov., isolated from seawater.</title>
        <authorList>
            <person name="Baek J.H."/>
            <person name="Kim J.M."/>
            <person name="Choi D.G."/>
            <person name="Jeon C.O."/>
        </authorList>
    </citation>
    <scope>NUCLEOTIDE SEQUENCE</scope>
    <source>
        <strain evidence="2">MSW5</strain>
    </source>
</reference>
<evidence type="ECO:0000313" key="2">
    <source>
        <dbReference type="EMBL" id="MDD7915094.1"/>
    </source>
</evidence>
<feature type="domain" description="Thioredoxin-like fold" evidence="1">
    <location>
        <begin position="42"/>
        <end position="154"/>
    </location>
</feature>
<organism evidence="2 3">
    <name type="scientific">Polaribacter ponticola</name>
    <dbReference type="NCBI Taxonomy" id="2978475"/>
    <lineage>
        <taxon>Bacteria</taxon>
        <taxon>Pseudomonadati</taxon>
        <taxon>Bacteroidota</taxon>
        <taxon>Flavobacteriia</taxon>
        <taxon>Flavobacteriales</taxon>
        <taxon>Flavobacteriaceae</taxon>
    </lineage>
</organism>
<dbReference type="SUPFAM" id="SSF52833">
    <property type="entry name" value="Thioredoxin-like"/>
    <property type="match status" value="1"/>
</dbReference>
<accession>A0ABT5SB75</accession>
<dbReference type="EMBL" id="JAOSLC020000003">
    <property type="protein sequence ID" value="MDD7915094.1"/>
    <property type="molecule type" value="Genomic_DNA"/>
</dbReference>
<name>A0ABT5SB75_9FLAO</name>
<keyword evidence="3" id="KW-1185">Reference proteome</keyword>
<dbReference type="Pfam" id="PF13098">
    <property type="entry name" value="Thioredoxin_2"/>
    <property type="match status" value="1"/>
</dbReference>
<proteinExistence type="predicted"/>
<sequence>MIKKSIVFIILLYCFAIRAQKEKVVLKTYTFSEIEILQQTKPKPVVAFIYTDWCKICFGMKKKTFQNLKVINLLNDRFYFIKLNAEHKKEIFFLGKKFKYKPNGSKTGIHELAKELGTINNKTSYPTTAFLSSKFEINLQIDSYINSKKMENILLKILQLKS</sequence>